<dbReference type="HOGENOM" id="CLU_031365_2_1_4"/>
<proteinExistence type="predicted"/>
<dbReference type="InterPro" id="IPR043428">
    <property type="entry name" value="LivM-like"/>
</dbReference>
<evidence type="ECO:0000256" key="4">
    <source>
        <dbReference type="ARBA" id="ARBA00022989"/>
    </source>
</evidence>
<feature type="transmembrane region" description="Helical" evidence="6">
    <location>
        <begin position="70"/>
        <end position="89"/>
    </location>
</feature>
<dbReference type="eggNOG" id="COG4177">
    <property type="taxonomic scope" value="Bacteria"/>
</dbReference>
<comment type="subcellular location">
    <subcellularLocation>
        <location evidence="1">Cell membrane</location>
        <topology evidence="1">Multi-pass membrane protein</topology>
    </subcellularLocation>
</comment>
<evidence type="ECO:0000256" key="5">
    <source>
        <dbReference type="ARBA" id="ARBA00023136"/>
    </source>
</evidence>
<feature type="transmembrane region" description="Helical" evidence="6">
    <location>
        <begin position="173"/>
        <end position="192"/>
    </location>
</feature>
<dbReference type="OrthoDB" id="9814461at2"/>
<dbReference type="STRING" id="159087.Daro_2358"/>
<keyword evidence="5 6" id="KW-0472">Membrane</keyword>
<feature type="transmembrane region" description="Helical" evidence="6">
    <location>
        <begin position="254"/>
        <end position="280"/>
    </location>
</feature>
<dbReference type="KEGG" id="dar:Daro_2358"/>
<dbReference type="GO" id="GO:0015658">
    <property type="term" value="F:branched-chain amino acid transmembrane transporter activity"/>
    <property type="evidence" value="ECO:0007669"/>
    <property type="project" value="InterPro"/>
</dbReference>
<dbReference type="Pfam" id="PF02653">
    <property type="entry name" value="BPD_transp_2"/>
    <property type="match status" value="1"/>
</dbReference>
<protein>
    <submittedName>
        <fullName evidence="7">Amino acid/amide ABC transporter membrane protein 2, HAAT family</fullName>
    </submittedName>
</protein>
<evidence type="ECO:0000256" key="3">
    <source>
        <dbReference type="ARBA" id="ARBA00022692"/>
    </source>
</evidence>
<feature type="transmembrane region" description="Helical" evidence="6">
    <location>
        <begin position="222"/>
        <end position="242"/>
    </location>
</feature>
<dbReference type="PANTHER" id="PTHR30482:SF5">
    <property type="entry name" value="ABC TRANSPORTER PERMEASE PROTEIN"/>
    <property type="match status" value="1"/>
</dbReference>
<sequence length="348" mass="37760">MRIGTAKQSYAHDESLFDTRTQWIWLGLLGVSLLVFPFVVDDYWLYLACLVAINIASATGLNILTGYTGLVSLGQAAFMGLGAYTVAILEQRFGTPAVLNLVAGGAVAMLVGVVVGIPSLRVKGLYLAISTIAASFILHFVFANWSSLTGGTGGMTVPPANFFGIPLDTSFRLYWLIVPVALTMLVCAANLFRTRIGRAFIAIRDRDISAEVLGIPLLRYKLTSFALSSFYAGVAGGLWAYFFRVVTPESFPLMMSIFFLAAVIVGGMGTILGGILGAIFMTMVPEVLKLIVGWLPLGSEGAVILSPVRTIVFGLLIVGFLIFEPLGLQELWRRVRRFFHLWPFRAQG</sequence>
<keyword evidence="4 6" id="KW-1133">Transmembrane helix</keyword>
<reference evidence="7" key="1">
    <citation type="submission" date="2005-08" db="EMBL/GenBank/DDBJ databases">
        <title>Complete sequence of Dechloromonas aromatica RCB.</title>
        <authorList>
            <person name="Salinero K.K."/>
            <person name="Copeland A."/>
            <person name="Lucas S."/>
            <person name="Lapidus A."/>
            <person name="Barry K."/>
            <person name="Detter J.C."/>
            <person name="Glavina T."/>
            <person name="Hammon N."/>
            <person name="Israni S."/>
            <person name="Pitluck S."/>
            <person name="Di Bartolo G."/>
            <person name="Trong S."/>
            <person name="Schmutz J."/>
            <person name="Larimer F."/>
            <person name="Land M."/>
            <person name="Ivanova N."/>
            <person name="Richardson P."/>
        </authorList>
    </citation>
    <scope>NUCLEOTIDE SEQUENCE</scope>
    <source>
        <strain evidence="7">RCB</strain>
    </source>
</reference>
<feature type="transmembrane region" description="Helical" evidence="6">
    <location>
        <begin position="124"/>
        <end position="145"/>
    </location>
</feature>
<feature type="transmembrane region" description="Helical" evidence="6">
    <location>
        <begin position="21"/>
        <end position="39"/>
    </location>
</feature>
<evidence type="ECO:0000256" key="1">
    <source>
        <dbReference type="ARBA" id="ARBA00004651"/>
    </source>
</evidence>
<dbReference type="InterPro" id="IPR001851">
    <property type="entry name" value="ABC_transp_permease"/>
</dbReference>
<feature type="transmembrane region" description="Helical" evidence="6">
    <location>
        <begin position="45"/>
        <end position="63"/>
    </location>
</feature>
<dbReference type="GO" id="GO:0005886">
    <property type="term" value="C:plasma membrane"/>
    <property type="evidence" value="ECO:0007669"/>
    <property type="project" value="UniProtKB-SubCell"/>
</dbReference>
<evidence type="ECO:0000256" key="2">
    <source>
        <dbReference type="ARBA" id="ARBA00022475"/>
    </source>
</evidence>
<keyword evidence="3 6" id="KW-0812">Transmembrane</keyword>
<dbReference type="AlphaFoldDB" id="Q47DI7"/>
<dbReference type="PANTHER" id="PTHR30482">
    <property type="entry name" value="HIGH-AFFINITY BRANCHED-CHAIN AMINO ACID TRANSPORT SYSTEM PERMEASE"/>
    <property type="match status" value="1"/>
</dbReference>
<feature type="transmembrane region" description="Helical" evidence="6">
    <location>
        <begin position="95"/>
        <end position="117"/>
    </location>
</feature>
<gene>
    <name evidence="7" type="ordered locus">Daro_2358</name>
</gene>
<name>Q47DI7_DECAR</name>
<dbReference type="CDD" id="cd06581">
    <property type="entry name" value="TM_PBP1_LivM_like"/>
    <property type="match status" value="1"/>
</dbReference>
<organism evidence="7">
    <name type="scientific">Dechloromonas aromatica (strain RCB)</name>
    <dbReference type="NCBI Taxonomy" id="159087"/>
    <lineage>
        <taxon>Bacteria</taxon>
        <taxon>Pseudomonadati</taxon>
        <taxon>Pseudomonadota</taxon>
        <taxon>Betaproteobacteria</taxon>
        <taxon>Rhodocyclales</taxon>
        <taxon>Azonexaceae</taxon>
        <taxon>Dechloromonas</taxon>
    </lineage>
</organism>
<keyword evidence="2" id="KW-1003">Cell membrane</keyword>
<evidence type="ECO:0000313" key="7">
    <source>
        <dbReference type="EMBL" id="AAZ47094.1"/>
    </source>
</evidence>
<dbReference type="EMBL" id="CP000089">
    <property type="protein sequence ID" value="AAZ47094.1"/>
    <property type="molecule type" value="Genomic_DNA"/>
</dbReference>
<feature type="transmembrane region" description="Helical" evidence="6">
    <location>
        <begin position="311"/>
        <end position="328"/>
    </location>
</feature>
<accession>Q47DI7</accession>
<evidence type="ECO:0000256" key="6">
    <source>
        <dbReference type="SAM" id="Phobius"/>
    </source>
</evidence>